<dbReference type="GO" id="GO:0005886">
    <property type="term" value="C:plasma membrane"/>
    <property type="evidence" value="ECO:0007669"/>
    <property type="project" value="TreeGrafter"/>
</dbReference>
<keyword evidence="3" id="KW-1133">Transmembrane helix</keyword>
<feature type="transmembrane region" description="Helical" evidence="3">
    <location>
        <begin position="287"/>
        <end position="307"/>
    </location>
</feature>
<evidence type="ECO:0000313" key="5">
    <source>
        <dbReference type="EMBL" id="RXK15716.1"/>
    </source>
</evidence>
<name>A0AAX2AJJ3_9BACT</name>
<comment type="caution">
    <text evidence="5">The sequence shown here is derived from an EMBL/GenBank/DDBJ whole genome shotgun (WGS) entry which is preliminary data.</text>
</comment>
<reference evidence="5 6" key="1">
    <citation type="submission" date="2017-09" db="EMBL/GenBank/DDBJ databases">
        <title>Genomics of the genus Arcobacter.</title>
        <authorList>
            <person name="Perez-Cataluna A."/>
            <person name="Figueras M.J."/>
            <person name="Salas-Masso N."/>
        </authorList>
    </citation>
    <scope>NUCLEOTIDE SEQUENCE [LARGE SCALE GENOMIC DNA]</scope>
    <source>
        <strain evidence="5 6">CECT 7386</strain>
    </source>
</reference>
<dbReference type="InterPro" id="IPR000160">
    <property type="entry name" value="GGDEF_dom"/>
</dbReference>
<dbReference type="GO" id="GO:1902201">
    <property type="term" value="P:negative regulation of bacterial-type flagellum-dependent cell motility"/>
    <property type="evidence" value="ECO:0007669"/>
    <property type="project" value="TreeGrafter"/>
</dbReference>
<keyword evidence="6" id="KW-1185">Reference proteome</keyword>
<dbReference type="AlphaFoldDB" id="A0AAX2AJJ3"/>
<gene>
    <name evidence="5" type="ORF">CP985_07340</name>
</gene>
<dbReference type="EC" id="2.7.7.65" evidence="1"/>
<dbReference type="GO" id="GO:0052621">
    <property type="term" value="F:diguanylate cyclase activity"/>
    <property type="evidence" value="ECO:0007669"/>
    <property type="project" value="UniProtKB-EC"/>
</dbReference>
<dbReference type="GO" id="GO:0043709">
    <property type="term" value="P:cell adhesion involved in single-species biofilm formation"/>
    <property type="evidence" value="ECO:0007669"/>
    <property type="project" value="TreeGrafter"/>
</dbReference>
<dbReference type="RefSeq" id="WP_114842163.1">
    <property type="nucleotide sequence ID" value="NZ_CP031219.1"/>
</dbReference>
<evidence type="ECO:0000256" key="1">
    <source>
        <dbReference type="ARBA" id="ARBA00012528"/>
    </source>
</evidence>
<evidence type="ECO:0000259" key="4">
    <source>
        <dbReference type="PROSITE" id="PS50887"/>
    </source>
</evidence>
<accession>A0AAX2AJJ3</accession>
<dbReference type="InterPro" id="IPR029787">
    <property type="entry name" value="Nucleotide_cyclase"/>
</dbReference>
<dbReference type="PANTHER" id="PTHR45138">
    <property type="entry name" value="REGULATORY COMPONENTS OF SENSORY TRANSDUCTION SYSTEM"/>
    <property type="match status" value="1"/>
</dbReference>
<dbReference type="SUPFAM" id="SSF55073">
    <property type="entry name" value="Nucleotide cyclase"/>
    <property type="match status" value="1"/>
</dbReference>
<dbReference type="CDD" id="cd01949">
    <property type="entry name" value="GGDEF"/>
    <property type="match status" value="1"/>
</dbReference>
<dbReference type="PANTHER" id="PTHR45138:SF9">
    <property type="entry name" value="DIGUANYLATE CYCLASE DGCM-RELATED"/>
    <property type="match status" value="1"/>
</dbReference>
<evidence type="ECO:0000313" key="6">
    <source>
        <dbReference type="Proteomes" id="UP000290092"/>
    </source>
</evidence>
<proteinExistence type="predicted"/>
<protein>
    <recommendedName>
        <fullName evidence="1">diguanylate cyclase</fullName>
        <ecNumber evidence="1">2.7.7.65</ecNumber>
    </recommendedName>
</protein>
<dbReference type="Gene3D" id="3.30.70.270">
    <property type="match status" value="1"/>
</dbReference>
<evidence type="ECO:0000256" key="2">
    <source>
        <dbReference type="ARBA" id="ARBA00034247"/>
    </source>
</evidence>
<comment type="catalytic activity">
    <reaction evidence="2">
        <text>2 GTP = 3',3'-c-di-GMP + 2 diphosphate</text>
        <dbReference type="Rhea" id="RHEA:24898"/>
        <dbReference type="ChEBI" id="CHEBI:33019"/>
        <dbReference type="ChEBI" id="CHEBI:37565"/>
        <dbReference type="ChEBI" id="CHEBI:58805"/>
        <dbReference type="EC" id="2.7.7.65"/>
    </reaction>
</comment>
<dbReference type="Proteomes" id="UP000290092">
    <property type="component" value="Unassembled WGS sequence"/>
</dbReference>
<dbReference type="FunFam" id="3.30.70.270:FF:000001">
    <property type="entry name" value="Diguanylate cyclase domain protein"/>
    <property type="match status" value="1"/>
</dbReference>
<dbReference type="InterPro" id="IPR050469">
    <property type="entry name" value="Diguanylate_Cyclase"/>
</dbReference>
<keyword evidence="3" id="KW-0472">Membrane</keyword>
<dbReference type="InterPro" id="IPR043128">
    <property type="entry name" value="Rev_trsase/Diguanyl_cyclase"/>
</dbReference>
<dbReference type="KEGG" id="amyt:AMYT_1746"/>
<dbReference type="NCBIfam" id="TIGR00254">
    <property type="entry name" value="GGDEF"/>
    <property type="match status" value="1"/>
</dbReference>
<feature type="domain" description="GGDEF" evidence="4">
    <location>
        <begin position="342"/>
        <end position="473"/>
    </location>
</feature>
<sequence length="473" mass="55499">MLNKQTMILSTILLLFFGFCFTSYSSYKIAAEITKEEVKHKSLPLSSDNIYSEIQRDLIKPNLISSFMSNDTFLKNWIIDGEKNINNIKDYLEMIEKKYQASISFLVSEKTKAYYYSKGILKYVSASNERDIWFYRVKASHSDYESNIDLSLANNDALTIFTNFKIIDKNGNFLGVTGVGLETNHVANLLKQYKKKYKHDIYFVNSKYEVVLSSNDKEKIKVSKIAKLKEIIDNASLGNKEFYEYVFEDENYYLNIRYIDELDLFLFVETKEKDFLKKLNENLFSEILIAFSVVVVILIFTYFYFFTYQKNLEEFAKIDKLISLYNRNIFDIEFVKLIEKNNKFSIILLDIDDFKFINDTYGHKIGDEILIIVSKILKATLRKDDFIARWGGEEFIILLNETSNDNLFKIADNIRVVIKENKQIRNIIKKELTVSVSIATLKDNETKDEFFIRVDKTLYKAKNKGKNRVEISE</sequence>
<dbReference type="EMBL" id="NXID01000023">
    <property type="protein sequence ID" value="RXK15716.1"/>
    <property type="molecule type" value="Genomic_DNA"/>
</dbReference>
<dbReference type="PROSITE" id="PS50887">
    <property type="entry name" value="GGDEF"/>
    <property type="match status" value="1"/>
</dbReference>
<organism evidence="5 6">
    <name type="scientific">Malaciobacter mytili LMG 24559</name>
    <dbReference type="NCBI Taxonomy" id="1032238"/>
    <lineage>
        <taxon>Bacteria</taxon>
        <taxon>Pseudomonadati</taxon>
        <taxon>Campylobacterota</taxon>
        <taxon>Epsilonproteobacteria</taxon>
        <taxon>Campylobacterales</taxon>
        <taxon>Arcobacteraceae</taxon>
        <taxon>Malaciobacter</taxon>
    </lineage>
</organism>
<dbReference type="Gene3D" id="3.30.450.20">
    <property type="entry name" value="PAS domain"/>
    <property type="match status" value="1"/>
</dbReference>
<dbReference type="SMART" id="SM00267">
    <property type="entry name" value="GGDEF"/>
    <property type="match status" value="1"/>
</dbReference>
<keyword evidence="3" id="KW-0812">Transmembrane</keyword>
<evidence type="ECO:0000256" key="3">
    <source>
        <dbReference type="SAM" id="Phobius"/>
    </source>
</evidence>
<dbReference type="Pfam" id="PF00990">
    <property type="entry name" value="GGDEF"/>
    <property type="match status" value="1"/>
</dbReference>